<feature type="domain" description="DUF1648" evidence="2">
    <location>
        <begin position="10"/>
        <end position="57"/>
    </location>
</feature>
<name>A0AAX2CFJ5_9BACI</name>
<evidence type="ECO:0000259" key="2">
    <source>
        <dbReference type="Pfam" id="PF07853"/>
    </source>
</evidence>
<feature type="transmembrane region" description="Helical" evidence="1">
    <location>
        <begin position="47"/>
        <end position="66"/>
    </location>
</feature>
<dbReference type="PANTHER" id="PTHR37810:SF5">
    <property type="entry name" value="IMMUNITY PROTEIN SDPI"/>
    <property type="match status" value="1"/>
</dbReference>
<dbReference type="GO" id="GO:0009636">
    <property type="term" value="P:response to toxic substance"/>
    <property type="evidence" value="ECO:0007669"/>
    <property type="project" value="TreeGrafter"/>
</dbReference>
<protein>
    <recommendedName>
        <fullName evidence="2">DUF1648 domain-containing protein</fullName>
    </recommendedName>
</protein>
<organism evidence="3 4">
    <name type="scientific">Bacillus cytotoxicus</name>
    <dbReference type="NCBI Taxonomy" id="580165"/>
    <lineage>
        <taxon>Bacteria</taxon>
        <taxon>Bacillati</taxon>
        <taxon>Bacillota</taxon>
        <taxon>Bacilli</taxon>
        <taxon>Bacillales</taxon>
        <taxon>Bacillaceae</taxon>
        <taxon>Bacillus</taxon>
        <taxon>Bacillus cereus group</taxon>
    </lineage>
</organism>
<evidence type="ECO:0000256" key="1">
    <source>
        <dbReference type="SAM" id="Phobius"/>
    </source>
</evidence>
<dbReference type="InterPro" id="IPR012867">
    <property type="entry name" value="DUF1648"/>
</dbReference>
<proteinExistence type="predicted"/>
<dbReference type="RefSeq" id="WP_041809546.1">
    <property type="nucleotide sequence ID" value="NZ_CP024096.1"/>
</dbReference>
<comment type="caution">
    <text evidence="3">The sequence shown here is derived from an EMBL/GenBank/DDBJ whole genome shotgun (WGS) entry which is preliminary data.</text>
</comment>
<evidence type="ECO:0000313" key="4">
    <source>
        <dbReference type="Proteomes" id="UP000242164"/>
    </source>
</evidence>
<sequence>MVRDKYMLWIFLTCLLFTLFLYPYLPYSIAVHWNQDNEPNEFARKQIVVFLIPCFIIAFHSLLYIISKYIPKMDRGNQTIIIEFKTNITVFLLFIHMLVLFIALGMMVPFQIGLTIGISVFLFMTSKSFKKMGKEKEPVPLQKICLLGQRVFCSMAYMSLCSLLLRLEWGMYVLISIICCGAIFFLFGILYSYLLANYET</sequence>
<dbReference type="GeneID" id="33896374"/>
<dbReference type="Proteomes" id="UP000242164">
    <property type="component" value="Unassembled WGS sequence"/>
</dbReference>
<dbReference type="PANTHER" id="PTHR37810">
    <property type="entry name" value="IMMUNITY PROTEIN SDPI"/>
    <property type="match status" value="1"/>
</dbReference>
<dbReference type="EMBL" id="FMIK01000019">
    <property type="protein sequence ID" value="SCL87515.1"/>
    <property type="molecule type" value="Genomic_DNA"/>
</dbReference>
<feature type="transmembrane region" description="Helical" evidence="1">
    <location>
        <begin position="87"/>
        <end position="104"/>
    </location>
</feature>
<keyword evidence="1" id="KW-1133">Transmembrane helix</keyword>
<dbReference type="Pfam" id="PF07853">
    <property type="entry name" value="DUF1648"/>
    <property type="match status" value="1"/>
</dbReference>
<feature type="transmembrane region" description="Helical" evidence="1">
    <location>
        <begin position="171"/>
        <end position="196"/>
    </location>
</feature>
<reference evidence="3 4" key="1">
    <citation type="submission" date="2016-08" db="EMBL/GenBank/DDBJ databases">
        <authorList>
            <person name="Loux V."/>
            <person name="Rue O."/>
        </authorList>
    </citation>
    <scope>NUCLEOTIDE SEQUENCE [LARGE SCALE GENOMIC DNA]</scope>
    <source>
        <strain evidence="3 4">AFSSA_08CEB44bac</strain>
    </source>
</reference>
<keyword evidence="1" id="KW-0472">Membrane</keyword>
<keyword evidence="1" id="KW-0812">Transmembrane</keyword>
<accession>A0AAX2CFJ5</accession>
<feature type="transmembrane region" description="Helical" evidence="1">
    <location>
        <begin position="7"/>
        <end position="27"/>
    </location>
</feature>
<evidence type="ECO:0000313" key="3">
    <source>
        <dbReference type="EMBL" id="SCL87515.1"/>
    </source>
</evidence>
<dbReference type="AlphaFoldDB" id="A0AAX2CFJ5"/>
<gene>
    <name evidence="3" type="ORF">BCB44BAC_01147</name>
</gene>